<dbReference type="PROSITE" id="PS50088">
    <property type="entry name" value="ANK_REPEAT"/>
    <property type="match status" value="1"/>
</dbReference>
<dbReference type="Pfam" id="PF12796">
    <property type="entry name" value="Ank_2"/>
    <property type="match status" value="1"/>
</dbReference>
<dbReference type="Pfam" id="PF00887">
    <property type="entry name" value="ACBP"/>
    <property type="match status" value="1"/>
</dbReference>
<keyword evidence="3 5" id="KW-0040">ANK repeat</keyword>
<dbReference type="PROSITE" id="PS51228">
    <property type="entry name" value="ACB_2"/>
    <property type="match status" value="1"/>
</dbReference>
<proteinExistence type="predicted"/>
<dbReference type="PANTHER" id="PTHR24119">
    <property type="entry name" value="ACYL-COA-BINDING DOMAIN-CONTAINING PROTEIN 6"/>
    <property type="match status" value="1"/>
</dbReference>
<dbReference type="EMBL" id="JADBJN010000001">
    <property type="protein sequence ID" value="KAG5684627.1"/>
    <property type="molecule type" value="Genomic_DNA"/>
</dbReference>
<accession>A0A9J6CST0</accession>
<dbReference type="Gene3D" id="1.25.40.20">
    <property type="entry name" value="Ankyrin repeat-containing domain"/>
    <property type="match status" value="1"/>
</dbReference>
<dbReference type="InterPro" id="IPR036770">
    <property type="entry name" value="Ankyrin_rpt-contain_sf"/>
</dbReference>
<evidence type="ECO:0000256" key="4">
    <source>
        <dbReference type="ARBA" id="ARBA00023121"/>
    </source>
</evidence>
<evidence type="ECO:0000256" key="3">
    <source>
        <dbReference type="ARBA" id="ARBA00023043"/>
    </source>
</evidence>
<dbReference type="SUPFAM" id="SSF48403">
    <property type="entry name" value="Ankyrin repeat"/>
    <property type="match status" value="1"/>
</dbReference>
<dbReference type="SUPFAM" id="SSF47027">
    <property type="entry name" value="Acyl-CoA binding protein"/>
    <property type="match status" value="1"/>
</dbReference>
<keyword evidence="2" id="KW-0677">Repeat</keyword>
<dbReference type="InterPro" id="IPR000582">
    <property type="entry name" value="Acyl-CoA-binding_protein"/>
</dbReference>
<evidence type="ECO:0000259" key="6">
    <source>
        <dbReference type="PROSITE" id="PS51228"/>
    </source>
</evidence>
<evidence type="ECO:0000313" key="8">
    <source>
        <dbReference type="Proteomes" id="UP001107558"/>
    </source>
</evidence>
<sequence>MSEKEEDKFNLAANYIQSNHHKFNKDQLLKFYSFYKQATIGKLDPEQNPKPSFFKLNDRAKWEAWNSLKEMTQEEAMKEYVKLLTDIMPEWIDISEQNSDKSKHSFGVSVSRMKNEDELIDDADKTIEDFIKEGNVEKFKELLSSIEDLNEIDEDSGLALIHWISDRGMDQILETFLSQKGIDVDLQDNEGSTALHYASSCGHTNCIKLLLNYGAKKDILDSEENSCIDVAYDDEIKKMLC</sequence>
<evidence type="ECO:0000256" key="5">
    <source>
        <dbReference type="PROSITE-ProRule" id="PRU00023"/>
    </source>
</evidence>
<evidence type="ECO:0000256" key="1">
    <source>
        <dbReference type="ARBA" id="ARBA00018419"/>
    </source>
</evidence>
<dbReference type="AlphaFoldDB" id="A0A9J6CST0"/>
<reference evidence="7" key="1">
    <citation type="submission" date="2021-03" db="EMBL/GenBank/DDBJ databases">
        <title>Chromosome level genome of the anhydrobiotic midge Polypedilum vanderplanki.</title>
        <authorList>
            <person name="Yoshida Y."/>
            <person name="Kikawada T."/>
            <person name="Gusev O."/>
        </authorList>
    </citation>
    <scope>NUCLEOTIDE SEQUENCE</scope>
    <source>
        <strain evidence="7">NIAS01</strain>
        <tissue evidence="7">Whole body or cell culture</tissue>
    </source>
</reference>
<keyword evidence="8" id="KW-1185">Reference proteome</keyword>
<dbReference type="PRINTS" id="PR00689">
    <property type="entry name" value="ACOABINDINGP"/>
</dbReference>
<protein>
    <recommendedName>
        <fullName evidence="1">Acyl-CoA-binding domain-containing protein 6</fullName>
    </recommendedName>
</protein>
<dbReference type="PANTHER" id="PTHR24119:SF0">
    <property type="entry name" value="ACYL-COA-BINDING DOMAIN-CONTAINING PROTEIN 6"/>
    <property type="match status" value="1"/>
</dbReference>
<evidence type="ECO:0000313" key="7">
    <source>
        <dbReference type="EMBL" id="KAG5684627.1"/>
    </source>
</evidence>
<dbReference type="SMART" id="SM00248">
    <property type="entry name" value="ANK"/>
    <property type="match status" value="2"/>
</dbReference>
<feature type="repeat" description="ANK" evidence="5">
    <location>
        <begin position="190"/>
        <end position="222"/>
    </location>
</feature>
<comment type="caution">
    <text evidence="7">The sequence shown here is derived from an EMBL/GenBank/DDBJ whole genome shotgun (WGS) entry which is preliminary data.</text>
</comment>
<feature type="domain" description="ACB" evidence="6">
    <location>
        <begin position="5"/>
        <end position="93"/>
    </location>
</feature>
<dbReference type="OrthoDB" id="426293at2759"/>
<dbReference type="GO" id="GO:0000062">
    <property type="term" value="F:fatty-acyl-CoA binding"/>
    <property type="evidence" value="ECO:0007669"/>
    <property type="project" value="InterPro"/>
</dbReference>
<keyword evidence="4" id="KW-0446">Lipid-binding</keyword>
<name>A0A9J6CST0_POLVA</name>
<dbReference type="InterPro" id="IPR002110">
    <property type="entry name" value="Ankyrin_rpt"/>
</dbReference>
<gene>
    <name evidence="7" type="ORF">PVAND_013849</name>
</gene>
<dbReference type="InterPro" id="IPR014352">
    <property type="entry name" value="FERM/acyl-CoA-bd_prot_sf"/>
</dbReference>
<organism evidence="7 8">
    <name type="scientific">Polypedilum vanderplanki</name>
    <name type="common">Sleeping chironomid midge</name>
    <dbReference type="NCBI Taxonomy" id="319348"/>
    <lineage>
        <taxon>Eukaryota</taxon>
        <taxon>Metazoa</taxon>
        <taxon>Ecdysozoa</taxon>
        <taxon>Arthropoda</taxon>
        <taxon>Hexapoda</taxon>
        <taxon>Insecta</taxon>
        <taxon>Pterygota</taxon>
        <taxon>Neoptera</taxon>
        <taxon>Endopterygota</taxon>
        <taxon>Diptera</taxon>
        <taxon>Nematocera</taxon>
        <taxon>Chironomoidea</taxon>
        <taxon>Chironomidae</taxon>
        <taxon>Chironominae</taxon>
        <taxon>Polypedilum</taxon>
        <taxon>Polypedilum</taxon>
    </lineage>
</organism>
<evidence type="ECO:0000256" key="2">
    <source>
        <dbReference type="ARBA" id="ARBA00022737"/>
    </source>
</evidence>
<dbReference type="Gene3D" id="1.20.80.10">
    <property type="match status" value="1"/>
</dbReference>
<dbReference type="PROSITE" id="PS50297">
    <property type="entry name" value="ANK_REP_REGION"/>
    <property type="match status" value="1"/>
</dbReference>
<dbReference type="Proteomes" id="UP001107558">
    <property type="component" value="Chromosome 1"/>
</dbReference>
<dbReference type="InterPro" id="IPR035984">
    <property type="entry name" value="Acyl-CoA-binding_sf"/>
</dbReference>